<comment type="caution">
    <text evidence="1">The sequence shown here is derived from an EMBL/GenBank/DDBJ whole genome shotgun (WGS) entry which is preliminary data.</text>
</comment>
<dbReference type="Proteomes" id="UP000824782">
    <property type="component" value="Unassembled WGS sequence"/>
</dbReference>
<keyword evidence="2" id="KW-1185">Reference proteome</keyword>
<name>A0AAV6YUF4_ENGPU</name>
<reference evidence="1" key="1">
    <citation type="thesis" date="2020" institute="ProQuest LLC" country="789 East Eisenhower Parkway, Ann Arbor, MI, USA">
        <title>Comparative Genomics and Chromosome Evolution.</title>
        <authorList>
            <person name="Mudd A.B."/>
        </authorList>
    </citation>
    <scope>NUCLEOTIDE SEQUENCE</scope>
    <source>
        <strain evidence="1">237g6f4</strain>
        <tissue evidence="1">Blood</tissue>
    </source>
</reference>
<organism evidence="1 2">
    <name type="scientific">Engystomops pustulosus</name>
    <name type="common">Tungara frog</name>
    <name type="synonym">Physalaemus pustulosus</name>
    <dbReference type="NCBI Taxonomy" id="76066"/>
    <lineage>
        <taxon>Eukaryota</taxon>
        <taxon>Metazoa</taxon>
        <taxon>Chordata</taxon>
        <taxon>Craniata</taxon>
        <taxon>Vertebrata</taxon>
        <taxon>Euteleostomi</taxon>
        <taxon>Amphibia</taxon>
        <taxon>Batrachia</taxon>
        <taxon>Anura</taxon>
        <taxon>Neobatrachia</taxon>
        <taxon>Hyloidea</taxon>
        <taxon>Leptodactylidae</taxon>
        <taxon>Leiuperinae</taxon>
        <taxon>Engystomops</taxon>
    </lineage>
</organism>
<protein>
    <submittedName>
        <fullName evidence="1">Uncharacterized protein</fullName>
    </submittedName>
</protein>
<accession>A0AAV6YUF4</accession>
<evidence type="ECO:0000313" key="1">
    <source>
        <dbReference type="EMBL" id="KAG8537638.1"/>
    </source>
</evidence>
<dbReference type="EMBL" id="WNYA01028354">
    <property type="protein sequence ID" value="KAG8537638.1"/>
    <property type="molecule type" value="Genomic_DNA"/>
</dbReference>
<gene>
    <name evidence="1" type="ORF">GDO81_024174</name>
</gene>
<sequence length="120" mass="14597">MQNSRFPTVKLVWKVLFTSVWDNAQGRYHQIMYRLKSNYIKCGSNTNDYNSMYRKCSLYTSQIWIPLFNIERVRECYFESLRNIHYCLHYFPNIFLKMLVSKSCNYIKNRMLQVAILLQI</sequence>
<evidence type="ECO:0000313" key="2">
    <source>
        <dbReference type="Proteomes" id="UP000824782"/>
    </source>
</evidence>
<proteinExistence type="predicted"/>
<dbReference type="AlphaFoldDB" id="A0AAV6YUF4"/>